<protein>
    <recommendedName>
        <fullName evidence="6">PARCEL domain-containing protein</fullName>
    </recommendedName>
</protein>
<gene>
    <name evidence="4" type="ORF">MCAPa_7400</name>
</gene>
<evidence type="ECO:0000313" key="4">
    <source>
        <dbReference type="EMBL" id="KEZ17659.1"/>
    </source>
</evidence>
<keyword evidence="2" id="KW-0812">Transmembrane</keyword>
<dbReference type="InterPro" id="IPR005046">
    <property type="entry name" value="DUF285"/>
</dbReference>
<feature type="chain" id="PRO_5001774406" description="PARCEL domain-containing protein" evidence="3">
    <location>
        <begin position="25"/>
        <end position="423"/>
    </location>
</feature>
<evidence type="ECO:0000313" key="5">
    <source>
        <dbReference type="Proteomes" id="UP000028533"/>
    </source>
</evidence>
<evidence type="ECO:0000256" key="3">
    <source>
        <dbReference type="SAM" id="SignalP"/>
    </source>
</evidence>
<dbReference type="NCBIfam" id="NF033158">
    <property type="entry name" value="Myrrcad"/>
    <property type="match status" value="1"/>
</dbReference>
<feature type="compositionally biased region" description="Low complexity" evidence="1">
    <location>
        <begin position="237"/>
        <end position="280"/>
    </location>
</feature>
<dbReference type="Pfam" id="PF03382">
    <property type="entry name" value="DUF285"/>
    <property type="match status" value="1"/>
</dbReference>
<sequence length="423" mass="47682">MKKLLAILTTSSAVFLAVVGSALANNSNVSNVYISKQIEKKSHKIENGKLTEIGYYWDSYDRQVRIERIPHNVKVIAAQLPSIITSLKGAFQTRTDSVVWQIPWDTKRITNMNSMFYNNIWFNDASILDWDTSNVTDMGEMFGLTGSFNQDLSKWNVSKVKNFKKMFYGAKSYNNNNKPLKWNDKLKSAVNMEGMFQGASSFEHSLSDWKLETEVNNKNFGLSEDRHPKWKEKLVKPSNPINLPNSSSSNNINERSDNNQINRNSSTPTNSNTISTNPNNDLSSNTTNGNMSEPSISNNMLETPISSEDKPKTPKNNENTNYIIPPYKSNTLVKTNSPNAGIIAGAVLGSFTILGTGAGVGYYYRKNLKNLYLKSADKLKPSLLKSKDNIKDFYVKSIDKTKNLYFKSKNKIKDKLAKIRSKK</sequence>
<keyword evidence="2" id="KW-0472">Membrane</keyword>
<dbReference type="AlphaFoldDB" id="A0A084EI67"/>
<keyword evidence="2" id="KW-1133">Transmembrane helix</keyword>
<proteinExistence type="predicted"/>
<feature type="transmembrane region" description="Helical" evidence="2">
    <location>
        <begin position="340"/>
        <end position="364"/>
    </location>
</feature>
<dbReference type="RefSeq" id="WP_036432386.1">
    <property type="nucleotide sequence ID" value="NZ_JFDO01000030.1"/>
</dbReference>
<evidence type="ECO:0008006" key="6">
    <source>
        <dbReference type="Google" id="ProtNLM"/>
    </source>
</evidence>
<dbReference type="Proteomes" id="UP000028533">
    <property type="component" value="Unassembled WGS sequence"/>
</dbReference>
<accession>A0A084EI67</accession>
<feature type="compositionally biased region" description="Polar residues" evidence="1">
    <location>
        <begin position="281"/>
        <end position="306"/>
    </location>
</feature>
<dbReference type="EMBL" id="JFDO01000030">
    <property type="protein sequence ID" value="KEZ17659.1"/>
    <property type="molecule type" value="Genomic_DNA"/>
</dbReference>
<feature type="signal peptide" evidence="3">
    <location>
        <begin position="1"/>
        <end position="24"/>
    </location>
</feature>
<organism evidence="4 5">
    <name type="scientific">Mycoplasma capricolum subsp. capricolum 14232</name>
    <dbReference type="NCBI Taxonomy" id="1188238"/>
    <lineage>
        <taxon>Bacteria</taxon>
        <taxon>Bacillati</taxon>
        <taxon>Mycoplasmatota</taxon>
        <taxon>Mollicutes</taxon>
        <taxon>Mycoplasmataceae</taxon>
        <taxon>Mycoplasma</taxon>
    </lineage>
</organism>
<evidence type="ECO:0000256" key="2">
    <source>
        <dbReference type="SAM" id="Phobius"/>
    </source>
</evidence>
<feature type="region of interest" description="Disordered" evidence="1">
    <location>
        <begin position="235"/>
        <end position="320"/>
    </location>
</feature>
<evidence type="ECO:0000256" key="1">
    <source>
        <dbReference type="SAM" id="MobiDB-lite"/>
    </source>
</evidence>
<keyword evidence="3" id="KW-0732">Signal</keyword>
<reference evidence="4 5" key="1">
    <citation type="submission" date="2014-02" db="EMBL/GenBank/DDBJ databases">
        <title>Genome sequence of Mycoplasma capricolum subsp. capricolum strain 14232.</title>
        <authorList>
            <person name="Sirand-Pugnet P."/>
            <person name="Breton M."/>
            <person name="Dordet-Frisoni E."/>
            <person name="Baranowski E."/>
            <person name="Barre A."/>
            <person name="Couture C."/>
            <person name="Dupuy V."/>
            <person name="Gaurivaud P."/>
            <person name="Jacob D."/>
            <person name="Lemaitre C."/>
            <person name="Manso-Silvan L."/>
            <person name="Nikolski M."/>
            <person name="Nouvel L.-X."/>
            <person name="Poumarat F."/>
            <person name="Tardy F."/>
            <person name="Thebault P."/>
            <person name="Theil S."/>
            <person name="Citti C."/>
            <person name="Thiaucourt F."/>
            <person name="Blanchard A."/>
        </authorList>
    </citation>
    <scope>NUCLEOTIDE SEQUENCE [LARGE SCALE GENOMIC DNA]</scope>
    <source>
        <strain evidence="4 5">14232</strain>
    </source>
</reference>
<name>A0A084EI67_MYCCA</name>
<comment type="caution">
    <text evidence="4">The sequence shown here is derived from an EMBL/GenBank/DDBJ whole genome shotgun (WGS) entry which is preliminary data.</text>
</comment>